<dbReference type="Proteomes" id="UP000010552">
    <property type="component" value="Unassembled WGS sequence"/>
</dbReference>
<dbReference type="EMBL" id="KB031119">
    <property type="protein sequence ID" value="ELK02739.1"/>
    <property type="molecule type" value="Genomic_DNA"/>
</dbReference>
<evidence type="ECO:0000313" key="2">
    <source>
        <dbReference type="EMBL" id="ELK02739.1"/>
    </source>
</evidence>
<feature type="region of interest" description="Disordered" evidence="1">
    <location>
        <begin position="1"/>
        <end position="116"/>
    </location>
</feature>
<proteinExistence type="predicted"/>
<name>L5JTH7_PTEAL</name>
<reference evidence="3" key="1">
    <citation type="journal article" date="2013" name="Science">
        <title>Comparative analysis of bat genomes provides insight into the evolution of flight and immunity.</title>
        <authorList>
            <person name="Zhang G."/>
            <person name="Cowled C."/>
            <person name="Shi Z."/>
            <person name="Huang Z."/>
            <person name="Bishop-Lilly K.A."/>
            <person name="Fang X."/>
            <person name="Wynne J.W."/>
            <person name="Xiong Z."/>
            <person name="Baker M.L."/>
            <person name="Zhao W."/>
            <person name="Tachedjian M."/>
            <person name="Zhu Y."/>
            <person name="Zhou P."/>
            <person name="Jiang X."/>
            <person name="Ng J."/>
            <person name="Yang L."/>
            <person name="Wu L."/>
            <person name="Xiao J."/>
            <person name="Feng Y."/>
            <person name="Chen Y."/>
            <person name="Sun X."/>
            <person name="Zhang Y."/>
            <person name="Marsh G.A."/>
            <person name="Crameri G."/>
            <person name="Broder C.C."/>
            <person name="Frey K.G."/>
            <person name="Wang L.F."/>
            <person name="Wang J."/>
        </authorList>
    </citation>
    <scope>NUCLEOTIDE SEQUENCE [LARGE SCALE GENOMIC DNA]</scope>
</reference>
<evidence type="ECO:0000256" key="1">
    <source>
        <dbReference type="SAM" id="MobiDB-lite"/>
    </source>
</evidence>
<protein>
    <submittedName>
        <fullName evidence="2">Uncharacterized protein</fullName>
    </submittedName>
</protein>
<evidence type="ECO:0000313" key="3">
    <source>
        <dbReference type="Proteomes" id="UP000010552"/>
    </source>
</evidence>
<gene>
    <name evidence="2" type="ORF">PAL_GLEAN10005338</name>
</gene>
<sequence>MGGYSALGSSPFPSIGGPSLPQAAPQQPGPDPPCVSQPGSRPFRAGQRMSLLGPGQPSALQGRTPLSRLLPALPCPQGHSVATRPGPCEAPPRSNQQPTRHKGRQPRPSTPSVGVVKLTPTAVGPARPRGPSCHFHFCLLRPQREVGWGGEAAQQPSQLPPPLLGEALGARPRPPPAPGGLSGSGCSGGDGGQTAARTPRDWRPLLGPTLSEDGWTRTDRVVCPLPGGHGLVVSQPCWPECHAGATARCQLPVPGQMALTSRFEPQDCSALGSPPCPCPSPSLLGHLPPLGTLGTGFYK</sequence>
<accession>L5JTH7</accession>
<organism evidence="2 3">
    <name type="scientific">Pteropus alecto</name>
    <name type="common">Black flying fox</name>
    <dbReference type="NCBI Taxonomy" id="9402"/>
    <lineage>
        <taxon>Eukaryota</taxon>
        <taxon>Metazoa</taxon>
        <taxon>Chordata</taxon>
        <taxon>Craniata</taxon>
        <taxon>Vertebrata</taxon>
        <taxon>Euteleostomi</taxon>
        <taxon>Mammalia</taxon>
        <taxon>Eutheria</taxon>
        <taxon>Laurasiatheria</taxon>
        <taxon>Chiroptera</taxon>
        <taxon>Yinpterochiroptera</taxon>
        <taxon>Pteropodoidea</taxon>
        <taxon>Pteropodidae</taxon>
        <taxon>Pteropodinae</taxon>
        <taxon>Pteropus</taxon>
    </lineage>
</organism>
<feature type="region of interest" description="Disordered" evidence="1">
    <location>
        <begin position="149"/>
        <end position="211"/>
    </location>
</feature>
<dbReference type="AlphaFoldDB" id="L5JTH7"/>
<feature type="compositionally biased region" description="Low complexity" evidence="1">
    <location>
        <begin position="8"/>
        <end position="26"/>
    </location>
</feature>
<dbReference type="InParanoid" id="L5JTH7"/>
<feature type="compositionally biased region" description="Gly residues" evidence="1">
    <location>
        <begin position="180"/>
        <end position="192"/>
    </location>
</feature>
<keyword evidence="3" id="KW-1185">Reference proteome</keyword>